<keyword evidence="1" id="KW-0472">Membrane</keyword>
<evidence type="ECO:0000313" key="3">
    <source>
        <dbReference type="Proteomes" id="UP000250086"/>
    </source>
</evidence>
<dbReference type="EMBL" id="UAPV01000001">
    <property type="protein sequence ID" value="SPT70834.1"/>
    <property type="molecule type" value="Genomic_DNA"/>
</dbReference>
<evidence type="ECO:0000256" key="1">
    <source>
        <dbReference type="SAM" id="Phobius"/>
    </source>
</evidence>
<feature type="transmembrane region" description="Helical" evidence="1">
    <location>
        <begin position="28"/>
        <end position="46"/>
    </location>
</feature>
<dbReference type="PANTHER" id="PTHR34980">
    <property type="entry name" value="INNER MEMBRANE PROTEIN-RELATED-RELATED"/>
    <property type="match status" value="1"/>
</dbReference>
<keyword evidence="1" id="KW-0812">Transmembrane</keyword>
<feature type="transmembrane region" description="Helical" evidence="1">
    <location>
        <begin position="85"/>
        <end position="109"/>
    </location>
</feature>
<dbReference type="RefSeq" id="WP_113744860.1">
    <property type="nucleotide sequence ID" value="NZ_UAPV01000001.1"/>
</dbReference>
<organism evidence="2 3">
    <name type="scientific">Anaerobiospirillum thomasii</name>
    <dbReference type="NCBI Taxonomy" id="179995"/>
    <lineage>
        <taxon>Bacteria</taxon>
        <taxon>Pseudomonadati</taxon>
        <taxon>Pseudomonadota</taxon>
        <taxon>Gammaproteobacteria</taxon>
        <taxon>Aeromonadales</taxon>
        <taxon>Succinivibrionaceae</taxon>
        <taxon>Anaerobiospirillum</taxon>
    </lineage>
</organism>
<dbReference type="PANTHER" id="PTHR34980:SF2">
    <property type="entry name" value="INNER MEMBRANE PROTEIN YHAH-RELATED"/>
    <property type="match status" value="1"/>
</dbReference>
<dbReference type="InterPro" id="IPR008523">
    <property type="entry name" value="DUF805"/>
</dbReference>
<accession>A0A2X0V8N8</accession>
<protein>
    <submittedName>
        <fullName evidence="2">Inner membrane protein yhaH</fullName>
    </submittedName>
</protein>
<keyword evidence="1" id="KW-1133">Transmembrane helix</keyword>
<evidence type="ECO:0000313" key="2">
    <source>
        <dbReference type="EMBL" id="SPT70834.1"/>
    </source>
</evidence>
<feature type="transmembrane region" description="Helical" evidence="1">
    <location>
        <begin position="52"/>
        <end position="73"/>
    </location>
</feature>
<sequence length="157" mass="17343">MLFENLKQSVRICLSEKFFKLNGRAPRVEFWCFMLFSLLLNIALTLVDSLPILPIDIASIVSLVMFFPSLAVTVRRLHDLDRSGWYIAIPVGAVLVAALLLILGTTVFASAVVTYLGMSLMIAGLFIEFALLIYLIKKGTDGANRFGEDPLSQGSWA</sequence>
<dbReference type="AlphaFoldDB" id="A0A2X0V8N8"/>
<proteinExistence type="predicted"/>
<reference evidence="2 3" key="1">
    <citation type="submission" date="2018-06" db="EMBL/GenBank/DDBJ databases">
        <authorList>
            <consortium name="Pathogen Informatics"/>
            <person name="Doyle S."/>
        </authorList>
    </citation>
    <scope>NUCLEOTIDE SEQUENCE [LARGE SCALE GENOMIC DNA]</scope>
    <source>
        <strain evidence="2 3">NCTC13093</strain>
    </source>
</reference>
<dbReference type="Proteomes" id="UP000250086">
    <property type="component" value="Unassembled WGS sequence"/>
</dbReference>
<name>A0A2X0V8N8_9GAMM</name>
<gene>
    <name evidence="2" type="primary">yhaH_3</name>
    <name evidence="2" type="ORF">NCTC13093_02258</name>
</gene>
<dbReference type="Pfam" id="PF05656">
    <property type="entry name" value="DUF805"/>
    <property type="match status" value="1"/>
</dbReference>
<feature type="transmembrane region" description="Helical" evidence="1">
    <location>
        <begin position="115"/>
        <end position="136"/>
    </location>
</feature>
<keyword evidence="3" id="KW-1185">Reference proteome</keyword>
<dbReference type="GO" id="GO:0005886">
    <property type="term" value="C:plasma membrane"/>
    <property type="evidence" value="ECO:0007669"/>
    <property type="project" value="TreeGrafter"/>
</dbReference>